<feature type="compositionally biased region" description="Polar residues" evidence="1">
    <location>
        <begin position="111"/>
        <end position="128"/>
    </location>
</feature>
<feature type="compositionally biased region" description="Basic and acidic residues" evidence="1">
    <location>
        <begin position="319"/>
        <end position="334"/>
    </location>
</feature>
<dbReference type="Proteomes" id="UP001152759">
    <property type="component" value="Chromosome 1"/>
</dbReference>
<name>A0A9P0A2H3_BEMTA</name>
<dbReference type="EMBL" id="OU963862">
    <property type="protein sequence ID" value="CAH0381893.1"/>
    <property type="molecule type" value="Genomic_DNA"/>
</dbReference>
<feature type="compositionally biased region" description="Polar residues" evidence="1">
    <location>
        <begin position="537"/>
        <end position="546"/>
    </location>
</feature>
<feature type="compositionally biased region" description="Basic and acidic residues" evidence="1">
    <location>
        <begin position="405"/>
        <end position="421"/>
    </location>
</feature>
<evidence type="ECO:0000313" key="3">
    <source>
        <dbReference type="EMBL" id="CAH0381893.1"/>
    </source>
</evidence>
<reference evidence="3" key="1">
    <citation type="submission" date="2021-12" db="EMBL/GenBank/DDBJ databases">
        <authorList>
            <person name="King R."/>
        </authorList>
    </citation>
    <scope>NUCLEOTIDE SEQUENCE</scope>
</reference>
<organism evidence="3 4">
    <name type="scientific">Bemisia tabaci</name>
    <name type="common">Sweetpotato whitefly</name>
    <name type="synonym">Aleurodes tabaci</name>
    <dbReference type="NCBI Taxonomy" id="7038"/>
    <lineage>
        <taxon>Eukaryota</taxon>
        <taxon>Metazoa</taxon>
        <taxon>Ecdysozoa</taxon>
        <taxon>Arthropoda</taxon>
        <taxon>Hexapoda</taxon>
        <taxon>Insecta</taxon>
        <taxon>Pterygota</taxon>
        <taxon>Neoptera</taxon>
        <taxon>Paraneoptera</taxon>
        <taxon>Hemiptera</taxon>
        <taxon>Sternorrhyncha</taxon>
        <taxon>Aleyrodoidea</taxon>
        <taxon>Aleyrodidae</taxon>
        <taxon>Aleyrodinae</taxon>
        <taxon>Bemisia</taxon>
    </lineage>
</organism>
<feature type="region of interest" description="Disordered" evidence="1">
    <location>
        <begin position="19"/>
        <end position="41"/>
    </location>
</feature>
<feature type="region of interest" description="Disordered" evidence="1">
    <location>
        <begin position="1025"/>
        <end position="1052"/>
    </location>
</feature>
<sequence>MRLFFTITSILLQVVTSQLNSTSSPSPQEQANTTNETKSDLDKTTIMLSATELPLQVSQPSPPFRQGQLSKYQSVILEGGLKLLPRVSSAAKNTSHPPRTRRQSEHKIKSGKNSQNKSEAEKYNSTTLRDNEKKKEVNLHINEDKVVDSQSPANCDICGKKKRYKQRLNKTEMEVNLHINEDKVVDSQSPANCDKCGKKKRDKQRLNKTEMSTQDKLEEDEESNIEGDDYEDDDNANDEEENDEDDTHDTYEEDDVTENDDTVNDENESHKSSSKFKNLESAEVEQSSEKSLNHENFDNTDERLHRINKSSSCTAMIGEKQKKLNGEATQKTEDIENGNYQAATDKLNKKQTKVTGSNINNSSVKTKGKYFNIEATSQLYDINPGPDSTMKGCVDGTKKRGNNTNEREIMQKKLKSRDKNKTLARARDFCASTNKIGGLANLEKEKTGQDGVHDSQEKEREANRRANTDVREDNQCRIKGDKCDKRVDDQYPIRCDECGKKKRNKGKKTKCAIDLAEHRIKNPSKSSSSIEIRHENTASVEKSCSFKNKEKDRESNESKNFNDENRRGLATAQKSEIRKFIRSKYNSEKGSMSTKGSASSKNEEMNDVHENHEPKENPGDINEINGQEKPKKKKNDNNSRLLINNGAKTIDRLQRVVQSNSDGQEEKNKALRGRIFHPSTQENLGEQGTSVSVLPAESSHQNESLTTLLVELNECITSAPTAKFVTKFTTTSDKRSKGMSMTLPDSKTKETTDPCSEGDVARVTRPEITTCFENDPRTLDVLRLKIESSGSKVEEVNLKKNKDTLTLNSVPSTILHPSDLCAATEPGSFETKDESLAEQSVRHLSCADKMKLGEILKQSGNKDKNRKWLKHDAETGKNTFKKPYQMYLNMLNLLTKKSARSSAKKLNDIRMQEQSSDQVSPKIALQEEATLENNTAEDYDTDSPQVHKSQSSRPIMLPPDLGNSKSNNEISPSDEKNSVDLMLTKKANERSLILPTDRTNLEDRTLISSQFKPRKASHLQYFRQRLLKEDEREKSKKRKSKKSKNEKEPSVYEDLVEERILESKTDDTNTGDLRMTTVGKPRSEIKALLHVLRRSKVNKSPKYCPKDTITYLSKSAMSDGDGDSYDMKQTFHGEKEDRFADVKTETEGEEPAEQYPLKQLKKEAMRGKNLEDETEFRTEPKKFFSEQGFNSVNRAHIRQREKNIKYGFNANSSHPRRNHQTKFRIFKQLVPRFVFKDPCTKSLDEQMNHHNGFWHKTVDLGLNDDANYSKESVKMLGKKPKKVLLVQKKSHSRKFPDKEGRRTKESIDPVSALVQLMRSEQESEHKMLYNRQVEDEV</sequence>
<feature type="region of interest" description="Disordered" evidence="1">
    <location>
        <begin position="379"/>
        <end position="421"/>
    </location>
</feature>
<keyword evidence="2" id="KW-0732">Signal</keyword>
<gene>
    <name evidence="3" type="ORF">BEMITA_LOCUS1498</name>
</gene>
<proteinExistence type="predicted"/>
<feature type="region of interest" description="Disordered" evidence="1">
    <location>
        <begin position="519"/>
        <end position="647"/>
    </location>
</feature>
<feature type="region of interest" description="Disordered" evidence="1">
    <location>
        <begin position="933"/>
        <end position="979"/>
    </location>
</feature>
<feature type="signal peptide" evidence="2">
    <location>
        <begin position="1"/>
        <end position="17"/>
    </location>
</feature>
<feature type="region of interest" description="Disordered" evidence="1">
    <location>
        <begin position="87"/>
        <end position="135"/>
    </location>
</feature>
<feature type="region of interest" description="Disordered" evidence="1">
    <location>
        <begin position="181"/>
        <end position="341"/>
    </location>
</feature>
<evidence type="ECO:0000313" key="4">
    <source>
        <dbReference type="Proteomes" id="UP001152759"/>
    </source>
</evidence>
<feature type="region of interest" description="Disordered" evidence="1">
    <location>
        <begin position="440"/>
        <end position="473"/>
    </location>
</feature>
<feature type="compositionally biased region" description="Basic and acidic residues" evidence="1">
    <location>
        <begin position="601"/>
        <end position="618"/>
    </location>
</feature>
<feature type="compositionally biased region" description="Basic and acidic residues" evidence="1">
    <location>
        <begin position="442"/>
        <end position="473"/>
    </location>
</feature>
<feature type="compositionally biased region" description="Basic and acidic residues" evidence="1">
    <location>
        <begin position="287"/>
        <end position="305"/>
    </location>
</feature>
<evidence type="ECO:0000256" key="1">
    <source>
        <dbReference type="SAM" id="MobiDB-lite"/>
    </source>
</evidence>
<feature type="compositionally biased region" description="Basic and acidic residues" evidence="1">
    <location>
        <begin position="204"/>
        <end position="216"/>
    </location>
</feature>
<feature type="compositionally biased region" description="Polar residues" evidence="1">
    <location>
        <begin position="942"/>
        <end position="953"/>
    </location>
</feature>
<protein>
    <submittedName>
        <fullName evidence="3">Uncharacterized protein</fullName>
    </submittedName>
</protein>
<feature type="region of interest" description="Disordered" evidence="1">
    <location>
        <begin position="1288"/>
        <end position="1310"/>
    </location>
</feature>
<feature type="compositionally biased region" description="Polar residues" evidence="1">
    <location>
        <begin position="19"/>
        <end position="36"/>
    </location>
</feature>
<feature type="compositionally biased region" description="Polar residues" evidence="1">
    <location>
        <begin position="588"/>
        <end position="600"/>
    </location>
</feature>
<feature type="compositionally biased region" description="Acidic residues" evidence="1">
    <location>
        <begin position="217"/>
        <end position="266"/>
    </location>
</feature>
<accession>A0A9P0A2H3</accession>
<keyword evidence="4" id="KW-1185">Reference proteome</keyword>
<evidence type="ECO:0000256" key="2">
    <source>
        <dbReference type="SAM" id="SignalP"/>
    </source>
</evidence>
<feature type="chain" id="PRO_5040114221" evidence="2">
    <location>
        <begin position="18"/>
        <end position="1337"/>
    </location>
</feature>
<feature type="compositionally biased region" description="Basic and acidic residues" evidence="1">
    <location>
        <begin position="547"/>
        <end position="567"/>
    </location>
</feature>
<feature type="compositionally biased region" description="Basic and acidic residues" evidence="1">
    <location>
        <begin position="1294"/>
        <end position="1307"/>
    </location>
</feature>
<feature type="region of interest" description="Disordered" evidence="1">
    <location>
        <begin position="734"/>
        <end position="758"/>
    </location>
</feature>